<evidence type="ECO:0000313" key="6">
    <source>
        <dbReference type="Proteomes" id="UP001218188"/>
    </source>
</evidence>
<protein>
    <recommendedName>
        <fullName evidence="7">NAD(P)-binding protein</fullName>
    </recommendedName>
</protein>
<dbReference type="AlphaFoldDB" id="A0AAD6SH76"/>
<dbReference type="PRINTS" id="PR00081">
    <property type="entry name" value="GDHRDH"/>
</dbReference>
<name>A0AAD6SH76_9AGAR</name>
<dbReference type="Proteomes" id="UP001218188">
    <property type="component" value="Unassembled WGS sequence"/>
</dbReference>
<organism evidence="5 6">
    <name type="scientific">Mycena alexandri</name>
    <dbReference type="NCBI Taxonomy" id="1745969"/>
    <lineage>
        <taxon>Eukaryota</taxon>
        <taxon>Fungi</taxon>
        <taxon>Dikarya</taxon>
        <taxon>Basidiomycota</taxon>
        <taxon>Agaricomycotina</taxon>
        <taxon>Agaricomycetes</taxon>
        <taxon>Agaricomycetidae</taxon>
        <taxon>Agaricales</taxon>
        <taxon>Marasmiineae</taxon>
        <taxon>Mycenaceae</taxon>
        <taxon>Mycena</taxon>
    </lineage>
</organism>
<sequence>MSQRRVWLVTGASSGFGQAVSEVALSQGETVVATARKPTDLDDLAAQYPDNILVVKCDVTKPDDVLSAFASATQKYGRVDVVFNNAGCAIVGEIEATPEDAARALFDVNFWGAVAVSNEAVRVFRDANPKNVGGRLLNVSSGLGFGGGPILGIYSASKHAVEGFTESLRLELNPAWNIKVSIIGPGAFKTSAHTTGTTVFPVPKAYEGEGLPSEAVRQWFADGSGDKP</sequence>
<keyword evidence="2" id="KW-0521">NADP</keyword>
<accession>A0AAD6SH76</accession>
<evidence type="ECO:0000256" key="1">
    <source>
        <dbReference type="ARBA" id="ARBA00006484"/>
    </source>
</evidence>
<dbReference type="PRINTS" id="PR00080">
    <property type="entry name" value="SDRFAMILY"/>
</dbReference>
<evidence type="ECO:0000256" key="4">
    <source>
        <dbReference type="RuleBase" id="RU000363"/>
    </source>
</evidence>
<dbReference type="Gene3D" id="3.40.50.720">
    <property type="entry name" value="NAD(P)-binding Rossmann-like Domain"/>
    <property type="match status" value="1"/>
</dbReference>
<dbReference type="Pfam" id="PF00106">
    <property type="entry name" value="adh_short"/>
    <property type="match status" value="1"/>
</dbReference>
<dbReference type="CDD" id="cd05374">
    <property type="entry name" value="17beta-HSD-like_SDR_c"/>
    <property type="match status" value="1"/>
</dbReference>
<gene>
    <name evidence="5" type="ORF">C8F04DRAFT_1291935</name>
</gene>
<comment type="caution">
    <text evidence="5">The sequence shown here is derived from an EMBL/GenBank/DDBJ whole genome shotgun (WGS) entry which is preliminary data.</text>
</comment>
<dbReference type="GO" id="GO:0016491">
    <property type="term" value="F:oxidoreductase activity"/>
    <property type="evidence" value="ECO:0007669"/>
    <property type="project" value="UniProtKB-KW"/>
</dbReference>
<dbReference type="InterPro" id="IPR051911">
    <property type="entry name" value="SDR_oxidoreductase"/>
</dbReference>
<evidence type="ECO:0000256" key="2">
    <source>
        <dbReference type="ARBA" id="ARBA00022857"/>
    </source>
</evidence>
<evidence type="ECO:0000256" key="3">
    <source>
        <dbReference type="ARBA" id="ARBA00023002"/>
    </source>
</evidence>
<proteinExistence type="inferred from homology"/>
<keyword evidence="6" id="KW-1185">Reference proteome</keyword>
<dbReference type="InterPro" id="IPR036291">
    <property type="entry name" value="NAD(P)-bd_dom_sf"/>
</dbReference>
<dbReference type="InterPro" id="IPR002347">
    <property type="entry name" value="SDR_fam"/>
</dbReference>
<dbReference type="PANTHER" id="PTHR43976">
    <property type="entry name" value="SHORT CHAIN DEHYDROGENASE"/>
    <property type="match status" value="1"/>
</dbReference>
<dbReference type="PROSITE" id="PS00061">
    <property type="entry name" value="ADH_SHORT"/>
    <property type="match status" value="1"/>
</dbReference>
<evidence type="ECO:0000313" key="5">
    <source>
        <dbReference type="EMBL" id="KAJ7027961.1"/>
    </source>
</evidence>
<dbReference type="InterPro" id="IPR020904">
    <property type="entry name" value="Sc_DH/Rdtase_CS"/>
</dbReference>
<dbReference type="SUPFAM" id="SSF51735">
    <property type="entry name" value="NAD(P)-binding Rossmann-fold domains"/>
    <property type="match status" value="1"/>
</dbReference>
<reference evidence="5" key="1">
    <citation type="submission" date="2023-03" db="EMBL/GenBank/DDBJ databases">
        <title>Massive genome expansion in bonnet fungi (Mycena s.s.) driven by repeated elements and novel gene families across ecological guilds.</title>
        <authorList>
            <consortium name="Lawrence Berkeley National Laboratory"/>
            <person name="Harder C.B."/>
            <person name="Miyauchi S."/>
            <person name="Viragh M."/>
            <person name="Kuo A."/>
            <person name="Thoen E."/>
            <person name="Andreopoulos B."/>
            <person name="Lu D."/>
            <person name="Skrede I."/>
            <person name="Drula E."/>
            <person name="Henrissat B."/>
            <person name="Morin E."/>
            <person name="Kohler A."/>
            <person name="Barry K."/>
            <person name="LaButti K."/>
            <person name="Morin E."/>
            <person name="Salamov A."/>
            <person name="Lipzen A."/>
            <person name="Mereny Z."/>
            <person name="Hegedus B."/>
            <person name="Baldrian P."/>
            <person name="Stursova M."/>
            <person name="Weitz H."/>
            <person name="Taylor A."/>
            <person name="Grigoriev I.V."/>
            <person name="Nagy L.G."/>
            <person name="Martin F."/>
            <person name="Kauserud H."/>
        </authorList>
    </citation>
    <scope>NUCLEOTIDE SEQUENCE</scope>
    <source>
        <strain evidence="5">CBHHK200</strain>
    </source>
</reference>
<comment type="similarity">
    <text evidence="1 4">Belongs to the short-chain dehydrogenases/reductases (SDR) family.</text>
</comment>
<keyword evidence="3" id="KW-0560">Oxidoreductase</keyword>
<dbReference type="PANTHER" id="PTHR43976:SF16">
    <property type="entry name" value="SHORT-CHAIN DEHYDROGENASE_REDUCTASE FAMILY PROTEIN"/>
    <property type="match status" value="1"/>
</dbReference>
<dbReference type="EMBL" id="JARJCM010000117">
    <property type="protein sequence ID" value="KAJ7027961.1"/>
    <property type="molecule type" value="Genomic_DNA"/>
</dbReference>
<evidence type="ECO:0008006" key="7">
    <source>
        <dbReference type="Google" id="ProtNLM"/>
    </source>
</evidence>